<evidence type="ECO:0000259" key="2">
    <source>
        <dbReference type="PROSITE" id="PS50093"/>
    </source>
</evidence>
<keyword evidence="1" id="KW-0732">Signal</keyword>
<dbReference type="OrthoDB" id="1491323at2"/>
<sequence length="130" mass="14000">MKGLLLAILFAFASIGMYANTTTPSTISTTISKPAADTVPTPDFFTFIRPYGSVNPGEWIATFILSVPGPAERDIVASVDWDFGDGTAPVLNKIGVNHSFYYAGAYNVTMTVRYVTGETFVITKTISLSM</sequence>
<dbReference type="RefSeq" id="WP_089833109.1">
    <property type="nucleotide sequence ID" value="NZ_FNBN01000003.1"/>
</dbReference>
<feature type="domain" description="PKD" evidence="2">
    <location>
        <begin position="77"/>
        <end position="130"/>
    </location>
</feature>
<proteinExistence type="predicted"/>
<evidence type="ECO:0000256" key="1">
    <source>
        <dbReference type="SAM" id="SignalP"/>
    </source>
</evidence>
<organism evidence="3 4">
    <name type="scientific">Chitinophaga filiformis</name>
    <name type="common">Myxococcus filiformis</name>
    <name type="synonym">Flexibacter filiformis</name>
    <dbReference type="NCBI Taxonomy" id="104663"/>
    <lineage>
        <taxon>Bacteria</taxon>
        <taxon>Pseudomonadati</taxon>
        <taxon>Bacteroidota</taxon>
        <taxon>Chitinophagia</taxon>
        <taxon>Chitinophagales</taxon>
        <taxon>Chitinophagaceae</taxon>
        <taxon>Chitinophaga</taxon>
    </lineage>
</organism>
<dbReference type="InterPro" id="IPR000601">
    <property type="entry name" value="PKD_dom"/>
</dbReference>
<feature type="signal peptide" evidence="1">
    <location>
        <begin position="1"/>
        <end position="19"/>
    </location>
</feature>
<reference evidence="3 4" key="1">
    <citation type="submission" date="2016-10" db="EMBL/GenBank/DDBJ databases">
        <authorList>
            <person name="de Groot N.N."/>
        </authorList>
    </citation>
    <scope>NUCLEOTIDE SEQUENCE [LARGE SCALE GENOMIC DNA]</scope>
    <source>
        <strain evidence="3 4">DSM 527</strain>
    </source>
</reference>
<dbReference type="InterPro" id="IPR035986">
    <property type="entry name" value="PKD_dom_sf"/>
</dbReference>
<gene>
    <name evidence="3" type="ORF">SAMN04488121_103510</name>
</gene>
<evidence type="ECO:0000313" key="3">
    <source>
        <dbReference type="EMBL" id="SDG11402.1"/>
    </source>
</evidence>
<dbReference type="InterPro" id="IPR013783">
    <property type="entry name" value="Ig-like_fold"/>
</dbReference>
<protein>
    <submittedName>
        <fullName evidence="3">PKD domain-containing protein</fullName>
    </submittedName>
</protein>
<accession>A0A1G7RKX8</accession>
<feature type="chain" id="PRO_5011557467" evidence="1">
    <location>
        <begin position="20"/>
        <end position="130"/>
    </location>
</feature>
<dbReference type="Proteomes" id="UP000199045">
    <property type="component" value="Unassembled WGS sequence"/>
</dbReference>
<dbReference type="SUPFAM" id="SSF49299">
    <property type="entry name" value="PKD domain"/>
    <property type="match status" value="1"/>
</dbReference>
<dbReference type="Gene3D" id="2.60.40.10">
    <property type="entry name" value="Immunoglobulins"/>
    <property type="match status" value="1"/>
</dbReference>
<dbReference type="EMBL" id="FNBN01000003">
    <property type="protein sequence ID" value="SDG11402.1"/>
    <property type="molecule type" value="Genomic_DNA"/>
</dbReference>
<evidence type="ECO:0000313" key="4">
    <source>
        <dbReference type="Proteomes" id="UP000199045"/>
    </source>
</evidence>
<dbReference type="PROSITE" id="PS50093">
    <property type="entry name" value="PKD"/>
    <property type="match status" value="1"/>
</dbReference>
<dbReference type="Pfam" id="PF18911">
    <property type="entry name" value="PKD_4"/>
    <property type="match status" value="1"/>
</dbReference>
<name>A0A1G7RKX8_CHIFI</name>
<dbReference type="CDD" id="cd00146">
    <property type="entry name" value="PKD"/>
    <property type="match status" value="1"/>
</dbReference>
<dbReference type="STRING" id="104663.SAMN04488121_103510"/>
<dbReference type="AlphaFoldDB" id="A0A1G7RKX8"/>